<keyword evidence="1" id="KW-0812">Transmembrane</keyword>
<sequence>MEDFSWASALLFSLAYSFFNLAALFSALNLLFFLTIFLIFPPFENFSKFY</sequence>
<evidence type="ECO:0000313" key="3">
    <source>
        <dbReference type="Proteomes" id="UP000000528"/>
    </source>
</evidence>
<dbReference type="PIR" id="H90542">
    <property type="entry name" value="H90542"/>
</dbReference>
<name>Q98QW2_MYCPU</name>
<accession>Q98QW2</accession>
<dbReference type="STRING" id="272635.gene:17576836"/>
<evidence type="ECO:0000313" key="2">
    <source>
        <dbReference type="EMBL" id="CAC13421.1"/>
    </source>
</evidence>
<dbReference type="KEGG" id="mpu:MYPU_2480"/>
<organism evidence="3">
    <name type="scientific">Mycoplasmopsis pulmonis (strain UAB CTIP)</name>
    <name type="common">Mycoplasma pulmonis</name>
    <dbReference type="NCBI Taxonomy" id="272635"/>
    <lineage>
        <taxon>Bacteria</taxon>
        <taxon>Bacillati</taxon>
        <taxon>Mycoplasmatota</taxon>
        <taxon>Mycoplasmoidales</taxon>
        <taxon>Metamycoplasmataceae</taxon>
        <taxon>Mycoplasmopsis</taxon>
    </lineage>
</organism>
<dbReference type="AlphaFoldDB" id="Q98QW2"/>
<reference evidence="2 3" key="1">
    <citation type="journal article" date="2001" name="Nucleic Acids Res.">
        <title>The complete genome sequence of the murine respiratory pathogen Mycoplasma pulmonis.</title>
        <authorList>
            <person name="Chambaud I."/>
            <person name="Heilig R."/>
            <person name="Ferris S."/>
            <person name="Barbe V."/>
            <person name="Samson D."/>
            <person name="Galisson F."/>
            <person name="Moszer I."/>
            <person name="Dybvig K."/>
            <person name="Wroblewski H."/>
            <person name="Viari A."/>
            <person name="Rocha E.P.C."/>
            <person name="Blanchard A."/>
        </authorList>
    </citation>
    <scope>NUCLEOTIDE SEQUENCE [LARGE SCALE GENOMIC DNA]</scope>
    <source>
        <strain evidence="2 3">UAB CTIP</strain>
    </source>
</reference>
<keyword evidence="1" id="KW-0472">Membrane</keyword>
<dbReference type="EMBL" id="AL445563">
    <property type="protein sequence ID" value="CAC13421.1"/>
    <property type="molecule type" value="Genomic_DNA"/>
</dbReference>
<protein>
    <submittedName>
        <fullName evidence="2">Uncharacterized protein</fullName>
    </submittedName>
</protein>
<dbReference type="HOGENOM" id="CLU_3120087_0_0_14"/>
<dbReference type="Proteomes" id="UP000000528">
    <property type="component" value="Chromosome"/>
</dbReference>
<evidence type="ECO:0000256" key="1">
    <source>
        <dbReference type="SAM" id="Phobius"/>
    </source>
</evidence>
<gene>
    <name evidence="2" type="ordered locus">MYPU_2480</name>
</gene>
<keyword evidence="3" id="KW-1185">Reference proteome</keyword>
<keyword evidence="1" id="KW-1133">Transmembrane helix</keyword>
<feature type="transmembrane region" description="Helical" evidence="1">
    <location>
        <begin position="14"/>
        <end position="40"/>
    </location>
</feature>
<proteinExistence type="predicted"/>